<dbReference type="AlphaFoldDB" id="A0A7N2MR98"/>
<reference evidence="1 2" key="1">
    <citation type="journal article" date="2016" name="G3 (Bethesda)">
        <title>First Draft Assembly and Annotation of the Genome of a California Endemic Oak Quercus lobata Nee (Fagaceae).</title>
        <authorList>
            <person name="Sork V.L."/>
            <person name="Fitz-Gibbon S.T."/>
            <person name="Puiu D."/>
            <person name="Crepeau M."/>
            <person name="Gugger P.F."/>
            <person name="Sherman R."/>
            <person name="Stevens K."/>
            <person name="Langley C.H."/>
            <person name="Pellegrini M."/>
            <person name="Salzberg S.L."/>
        </authorList>
    </citation>
    <scope>NUCLEOTIDE SEQUENCE [LARGE SCALE GENOMIC DNA]</scope>
    <source>
        <strain evidence="1 2">cv. SW786</strain>
    </source>
</reference>
<keyword evidence="2" id="KW-1185">Reference proteome</keyword>
<name>A0A7N2MR98_QUELO</name>
<dbReference type="EnsemblPlants" id="QL10p026040:mrna">
    <property type="protein sequence ID" value="QL10p026040:mrna"/>
    <property type="gene ID" value="QL10p026040"/>
</dbReference>
<evidence type="ECO:0000313" key="2">
    <source>
        <dbReference type="Proteomes" id="UP000594261"/>
    </source>
</evidence>
<evidence type="ECO:0000313" key="1">
    <source>
        <dbReference type="EnsemblPlants" id="QL10p026040:mrna"/>
    </source>
</evidence>
<dbReference type="Proteomes" id="UP000594261">
    <property type="component" value="Chromosome 10"/>
</dbReference>
<reference evidence="1" key="2">
    <citation type="submission" date="2021-01" db="UniProtKB">
        <authorList>
            <consortium name="EnsemblPlants"/>
        </authorList>
    </citation>
    <scope>IDENTIFICATION</scope>
</reference>
<dbReference type="EMBL" id="LRBV02000010">
    <property type="status" value="NOT_ANNOTATED_CDS"/>
    <property type="molecule type" value="Genomic_DNA"/>
</dbReference>
<dbReference type="Gramene" id="QL10p026040:mrna">
    <property type="protein sequence ID" value="QL10p026040:mrna"/>
    <property type="gene ID" value="QL10p026040"/>
</dbReference>
<organism evidence="1 2">
    <name type="scientific">Quercus lobata</name>
    <name type="common">Valley oak</name>
    <dbReference type="NCBI Taxonomy" id="97700"/>
    <lineage>
        <taxon>Eukaryota</taxon>
        <taxon>Viridiplantae</taxon>
        <taxon>Streptophyta</taxon>
        <taxon>Embryophyta</taxon>
        <taxon>Tracheophyta</taxon>
        <taxon>Spermatophyta</taxon>
        <taxon>Magnoliopsida</taxon>
        <taxon>eudicotyledons</taxon>
        <taxon>Gunneridae</taxon>
        <taxon>Pentapetalae</taxon>
        <taxon>rosids</taxon>
        <taxon>fabids</taxon>
        <taxon>Fagales</taxon>
        <taxon>Fagaceae</taxon>
        <taxon>Quercus</taxon>
    </lineage>
</organism>
<sequence>MSSTITNLATCNDELIGPNSSTVLKDSIAMSLEKLLMIKLHSSEHEIRENCSTRIEEGQAVAFLSNSDLLVFIVAALRDIGIPYIRTLTIHSTLSAKKGGYNGMRA</sequence>
<dbReference type="InParanoid" id="A0A7N2MR98"/>
<accession>A0A7N2MR98</accession>
<protein>
    <submittedName>
        <fullName evidence="1">Uncharacterized protein</fullName>
    </submittedName>
</protein>
<proteinExistence type="predicted"/>